<keyword evidence="4 6" id="KW-0472">Membrane</keyword>
<feature type="transmembrane region" description="Helical" evidence="6">
    <location>
        <begin position="12"/>
        <end position="30"/>
    </location>
</feature>
<evidence type="ECO:0000256" key="4">
    <source>
        <dbReference type="ARBA" id="ARBA00023136"/>
    </source>
</evidence>
<dbReference type="Pfam" id="PF04932">
    <property type="entry name" value="Wzy_C"/>
    <property type="match status" value="1"/>
</dbReference>
<keyword evidence="2 6" id="KW-0812">Transmembrane</keyword>
<feature type="transmembrane region" description="Helical" evidence="6">
    <location>
        <begin position="347"/>
        <end position="371"/>
    </location>
</feature>
<evidence type="ECO:0000313" key="9">
    <source>
        <dbReference type="Proteomes" id="UP000632535"/>
    </source>
</evidence>
<comment type="subcellular location">
    <subcellularLocation>
        <location evidence="1">Membrane</location>
        <topology evidence="1">Multi-pass membrane protein</topology>
    </subcellularLocation>
</comment>
<evidence type="ECO:0000313" key="8">
    <source>
        <dbReference type="EMBL" id="GGI05853.1"/>
    </source>
</evidence>
<dbReference type="Proteomes" id="UP000632535">
    <property type="component" value="Unassembled WGS sequence"/>
</dbReference>
<organism evidence="8 9">
    <name type="scientific">Isoptericola cucumis</name>
    <dbReference type="NCBI Taxonomy" id="1776856"/>
    <lineage>
        <taxon>Bacteria</taxon>
        <taxon>Bacillati</taxon>
        <taxon>Actinomycetota</taxon>
        <taxon>Actinomycetes</taxon>
        <taxon>Micrococcales</taxon>
        <taxon>Promicromonosporaceae</taxon>
        <taxon>Isoptericola</taxon>
    </lineage>
</organism>
<protein>
    <recommendedName>
        <fullName evidence="7">O-antigen ligase-related domain-containing protein</fullName>
    </recommendedName>
</protein>
<feature type="transmembrane region" description="Helical" evidence="6">
    <location>
        <begin position="231"/>
        <end position="260"/>
    </location>
</feature>
<dbReference type="PANTHER" id="PTHR37422">
    <property type="entry name" value="TEICHURONIC ACID BIOSYNTHESIS PROTEIN TUAE"/>
    <property type="match status" value="1"/>
</dbReference>
<feature type="transmembrane region" description="Helical" evidence="6">
    <location>
        <begin position="204"/>
        <end position="225"/>
    </location>
</feature>
<feature type="compositionally biased region" description="Pro residues" evidence="5">
    <location>
        <begin position="425"/>
        <end position="457"/>
    </location>
</feature>
<dbReference type="PANTHER" id="PTHR37422:SF13">
    <property type="entry name" value="LIPOPOLYSACCHARIDE BIOSYNTHESIS PROTEIN PA4999-RELATED"/>
    <property type="match status" value="1"/>
</dbReference>
<dbReference type="RefSeq" id="WP_188522376.1">
    <property type="nucleotide sequence ID" value="NZ_BMDG01000002.1"/>
</dbReference>
<feature type="transmembrane region" description="Helical" evidence="6">
    <location>
        <begin position="75"/>
        <end position="95"/>
    </location>
</feature>
<name>A0ABQ2B4N1_9MICO</name>
<proteinExistence type="predicted"/>
<feature type="transmembrane region" description="Helical" evidence="6">
    <location>
        <begin position="107"/>
        <end position="127"/>
    </location>
</feature>
<reference evidence="9" key="1">
    <citation type="journal article" date="2019" name="Int. J. Syst. Evol. Microbiol.">
        <title>The Global Catalogue of Microorganisms (GCM) 10K type strain sequencing project: providing services to taxonomists for standard genome sequencing and annotation.</title>
        <authorList>
            <consortium name="The Broad Institute Genomics Platform"/>
            <consortium name="The Broad Institute Genome Sequencing Center for Infectious Disease"/>
            <person name="Wu L."/>
            <person name="Ma J."/>
        </authorList>
    </citation>
    <scope>NUCLEOTIDE SEQUENCE [LARGE SCALE GENOMIC DNA]</scope>
    <source>
        <strain evidence="9">CCM 8653</strain>
    </source>
</reference>
<feature type="transmembrane region" description="Helical" evidence="6">
    <location>
        <begin position="134"/>
        <end position="152"/>
    </location>
</feature>
<feature type="transmembrane region" description="Helical" evidence="6">
    <location>
        <begin position="272"/>
        <end position="289"/>
    </location>
</feature>
<evidence type="ECO:0000256" key="1">
    <source>
        <dbReference type="ARBA" id="ARBA00004141"/>
    </source>
</evidence>
<dbReference type="EMBL" id="BMDG01000002">
    <property type="protein sequence ID" value="GGI05853.1"/>
    <property type="molecule type" value="Genomic_DNA"/>
</dbReference>
<dbReference type="InterPro" id="IPR051533">
    <property type="entry name" value="WaaL-like"/>
</dbReference>
<gene>
    <name evidence="8" type="ORF">GCM10007368_08240</name>
</gene>
<evidence type="ECO:0000256" key="6">
    <source>
        <dbReference type="SAM" id="Phobius"/>
    </source>
</evidence>
<dbReference type="InterPro" id="IPR007016">
    <property type="entry name" value="O-antigen_ligase-rel_domated"/>
</dbReference>
<evidence type="ECO:0000259" key="7">
    <source>
        <dbReference type="Pfam" id="PF04932"/>
    </source>
</evidence>
<evidence type="ECO:0000256" key="2">
    <source>
        <dbReference type="ARBA" id="ARBA00022692"/>
    </source>
</evidence>
<sequence length="464" mass="49156">MSAARLRAASGRFTVAMVVGILLLATGFLVPVEPRLAMAVAGGLLLLGLTALRAEALPLASMATLVVIERVGGDSLNLSASDAVLFVAFWAAVVLAPRPFSPPLRALLWLTVVYQVAALFTVIANPYTANAVEWVHGWLLTGGALVVGWAVGRSGRASAGLALFVGGSCAIAALTVLSAAVAWASTGELGPVYLDQPWGMHKNFIGCVLGFAAVVVYARPSWLAWPRSVTWAAFWLCTAGVVASQARQALVGLGVAVVVLALRPEPGRRRNLVVLLAVVPAMVAVVSMVREQLESGNEFNSAYTRLTWYQQAVEVWQSSPWVGIGLRWWTAGRSEYEFQPPNAELEVLTSTGVVGLVGFLVMMLGSVVVLWRVDRRFGTLAAALVLSRFVQAQFDLFWVSVQVSVPFVLAGVILGARAWEEARAAPPPTPADPEPVVPEPVVPEPVVPEPAGPPPRTAPTEVPA</sequence>
<feature type="transmembrane region" description="Helical" evidence="6">
    <location>
        <begin position="396"/>
        <end position="419"/>
    </location>
</feature>
<feature type="transmembrane region" description="Helical" evidence="6">
    <location>
        <begin position="36"/>
        <end position="54"/>
    </location>
</feature>
<comment type="caution">
    <text evidence="8">The sequence shown here is derived from an EMBL/GenBank/DDBJ whole genome shotgun (WGS) entry which is preliminary data.</text>
</comment>
<feature type="transmembrane region" description="Helical" evidence="6">
    <location>
        <begin position="158"/>
        <end position="183"/>
    </location>
</feature>
<evidence type="ECO:0000256" key="3">
    <source>
        <dbReference type="ARBA" id="ARBA00022989"/>
    </source>
</evidence>
<keyword evidence="9" id="KW-1185">Reference proteome</keyword>
<evidence type="ECO:0000256" key="5">
    <source>
        <dbReference type="SAM" id="MobiDB-lite"/>
    </source>
</evidence>
<keyword evidence="3 6" id="KW-1133">Transmembrane helix</keyword>
<feature type="domain" description="O-antigen ligase-related" evidence="7">
    <location>
        <begin position="232"/>
        <end position="360"/>
    </location>
</feature>
<feature type="region of interest" description="Disordered" evidence="5">
    <location>
        <begin position="423"/>
        <end position="464"/>
    </location>
</feature>
<accession>A0ABQ2B4N1</accession>